<dbReference type="Gene3D" id="1.10.1220.10">
    <property type="entry name" value="Met repressor-like"/>
    <property type="match status" value="1"/>
</dbReference>
<dbReference type="CDD" id="cd22231">
    <property type="entry name" value="RHH_NikR_HicB-like"/>
    <property type="match status" value="1"/>
</dbReference>
<organism evidence="1">
    <name type="scientific">Candidatus Methanophagaceae archaeon ANME-1 ERB6</name>
    <dbReference type="NCBI Taxonomy" id="2759912"/>
    <lineage>
        <taxon>Archaea</taxon>
        <taxon>Methanobacteriati</taxon>
        <taxon>Methanobacteriota</taxon>
        <taxon>Stenosarchaea group</taxon>
        <taxon>Methanomicrobia</taxon>
        <taxon>Candidatus Methanophagales</taxon>
        <taxon>Candidatus Methanophagaceae</taxon>
    </lineage>
</organism>
<protein>
    <recommendedName>
        <fullName evidence="2">Ribbon-helix-helix protein CopG domain-containing protein</fullName>
    </recommendedName>
</protein>
<dbReference type="SUPFAM" id="SSF47598">
    <property type="entry name" value="Ribbon-helix-helix"/>
    <property type="match status" value="1"/>
</dbReference>
<reference evidence="1" key="1">
    <citation type="submission" date="2020-06" db="EMBL/GenBank/DDBJ databases">
        <title>Unique genomic features of the anaerobic methanotrophic archaea.</title>
        <authorList>
            <person name="Chadwick G.L."/>
            <person name="Skennerton C.T."/>
            <person name="Laso-Perez R."/>
            <person name="Leu A.O."/>
            <person name="Speth D.R."/>
            <person name="Yu H."/>
            <person name="Morgan-Lang C."/>
            <person name="Hatzenpichler R."/>
            <person name="Goudeau D."/>
            <person name="Malmstrom R."/>
            <person name="Brazelton W.J."/>
            <person name="Woyke T."/>
            <person name="Hallam S.J."/>
            <person name="Tyson G.W."/>
            <person name="Wegener G."/>
            <person name="Boetius A."/>
            <person name="Orphan V."/>
        </authorList>
    </citation>
    <scope>NUCLEOTIDE SEQUENCE</scope>
</reference>
<evidence type="ECO:0008006" key="2">
    <source>
        <dbReference type="Google" id="ProtNLM"/>
    </source>
</evidence>
<evidence type="ECO:0000313" key="1">
    <source>
        <dbReference type="EMBL" id="QNO51582.1"/>
    </source>
</evidence>
<dbReference type="InterPro" id="IPR010985">
    <property type="entry name" value="Ribbon_hlx_hlx"/>
</dbReference>
<accession>A0A7G9YU98</accession>
<dbReference type="EMBL" id="MT631473">
    <property type="protein sequence ID" value="QNO51582.1"/>
    <property type="molecule type" value="Genomic_DNA"/>
</dbReference>
<sequence length="110" mass="13108">MCGVIWKLKIKEVKWKKMNGKNLVELQIPVEEVENIDELISEGYYGCRSDAIRDTIRRGATYLRLRYTQCQKESERMIDDYKMEAGKGEKRRSGTYPSPFYFWRKSEKRG</sequence>
<dbReference type="GO" id="GO:0006355">
    <property type="term" value="P:regulation of DNA-templated transcription"/>
    <property type="evidence" value="ECO:0007669"/>
    <property type="project" value="InterPro"/>
</dbReference>
<dbReference type="InterPro" id="IPR013321">
    <property type="entry name" value="Arc_rbn_hlx_hlx"/>
</dbReference>
<dbReference type="AlphaFoldDB" id="A0A7G9YU98"/>
<name>A0A7G9YU98_9EURY</name>
<gene>
    <name evidence="1" type="ORF">FJOHDBIG_00031</name>
</gene>
<proteinExistence type="predicted"/>